<dbReference type="Gene3D" id="3.30.420.10">
    <property type="entry name" value="Ribonuclease H-like superfamily/Ribonuclease H"/>
    <property type="match status" value="1"/>
</dbReference>
<organism evidence="2 3">
    <name type="scientific">Photobacterium pectinilyticum</name>
    <dbReference type="NCBI Taxonomy" id="2906793"/>
    <lineage>
        <taxon>Bacteria</taxon>
        <taxon>Pseudomonadati</taxon>
        <taxon>Pseudomonadota</taxon>
        <taxon>Gammaproteobacteria</taxon>
        <taxon>Vibrionales</taxon>
        <taxon>Vibrionaceae</taxon>
        <taxon>Photobacterium</taxon>
    </lineage>
</organism>
<keyword evidence="3" id="KW-1185">Reference proteome</keyword>
<dbReference type="RefSeq" id="WP_255045535.1">
    <property type="nucleotide sequence ID" value="NZ_JANEYT010000191.1"/>
</dbReference>
<dbReference type="InterPro" id="IPR038717">
    <property type="entry name" value="Tc1-like_DDE_dom"/>
</dbReference>
<reference evidence="2 3" key="1">
    <citation type="submission" date="2022-07" db="EMBL/GenBank/DDBJ databases">
        <title>Photobacterium pectinilyticum sp. nov., a marine bacterium isolated from surface seawater of Qingdao offshore.</title>
        <authorList>
            <person name="Wang X."/>
        </authorList>
    </citation>
    <scope>NUCLEOTIDE SEQUENCE [LARGE SCALE GENOMIC DNA]</scope>
    <source>
        <strain evidence="2 3">ZSDE20</strain>
    </source>
</reference>
<feature type="domain" description="Tc1-like transposase DDE" evidence="1">
    <location>
        <begin position="177"/>
        <end position="276"/>
    </location>
</feature>
<dbReference type="Pfam" id="PF13565">
    <property type="entry name" value="HTH_32"/>
    <property type="match status" value="1"/>
</dbReference>
<evidence type="ECO:0000313" key="2">
    <source>
        <dbReference type="EMBL" id="MCQ1061415.1"/>
    </source>
</evidence>
<accession>A0ABT1N9I0</accession>
<gene>
    <name evidence="2" type="ORF">NHN17_25725</name>
</gene>
<dbReference type="InterPro" id="IPR047655">
    <property type="entry name" value="Transpos_IS630-like"/>
</dbReference>
<feature type="non-terminal residue" evidence="2">
    <location>
        <position position="277"/>
    </location>
</feature>
<sequence length="277" mass="31340">MAIIAPIPRPERRRMHKAIQSTADKGFARRLIALLALHDGKSIVEVHALTGAARSSIGRWINWFTECGIDGLKSMDAGRPSLLPMNEMLSMLVLLIQLSPQDLGYQRSRWSTELLTLELNKLFRSSVAASTVRRWLPKAGIVWRRAAPTLCIRDPHRTEKMDKINQALVNCSARHPVFYEDEVDIDLNPKLGADWVMKGQQKRVPTPGKNEKHYLAGALHSATGKVLYVSSGSKNSELFIAMLEMLKRHYRGAKTITLILDNYIIHKSRKTQAWLKQ</sequence>
<name>A0ABT1N9I0_9GAMM</name>
<dbReference type="Proteomes" id="UP001524460">
    <property type="component" value="Unassembled WGS sequence"/>
</dbReference>
<comment type="caution">
    <text evidence="2">The sequence shown here is derived from an EMBL/GenBank/DDBJ whole genome shotgun (WGS) entry which is preliminary data.</text>
</comment>
<dbReference type="InterPro" id="IPR009057">
    <property type="entry name" value="Homeodomain-like_sf"/>
</dbReference>
<dbReference type="Pfam" id="PF13358">
    <property type="entry name" value="DDE_3"/>
    <property type="match status" value="1"/>
</dbReference>
<evidence type="ECO:0000313" key="3">
    <source>
        <dbReference type="Proteomes" id="UP001524460"/>
    </source>
</evidence>
<evidence type="ECO:0000259" key="1">
    <source>
        <dbReference type="Pfam" id="PF13358"/>
    </source>
</evidence>
<proteinExistence type="predicted"/>
<dbReference type="InterPro" id="IPR036397">
    <property type="entry name" value="RNaseH_sf"/>
</dbReference>
<dbReference type="NCBIfam" id="NF033545">
    <property type="entry name" value="transpos_IS630"/>
    <property type="match status" value="1"/>
</dbReference>
<dbReference type="EMBL" id="JANEYT010000191">
    <property type="protein sequence ID" value="MCQ1061415.1"/>
    <property type="molecule type" value="Genomic_DNA"/>
</dbReference>
<dbReference type="SUPFAM" id="SSF46689">
    <property type="entry name" value="Homeodomain-like"/>
    <property type="match status" value="1"/>
</dbReference>
<protein>
    <submittedName>
        <fullName evidence="2">IS630 family transposase</fullName>
    </submittedName>
</protein>